<evidence type="ECO:0000256" key="4">
    <source>
        <dbReference type="ARBA" id="ARBA00023163"/>
    </source>
</evidence>
<reference evidence="7" key="1">
    <citation type="journal article" date="2019" name="Int. J. Syst. Evol. Microbiol.">
        <title>The Global Catalogue of Microorganisms (GCM) 10K type strain sequencing project: providing services to taxonomists for standard genome sequencing and annotation.</title>
        <authorList>
            <consortium name="The Broad Institute Genomics Platform"/>
            <consortium name="The Broad Institute Genome Sequencing Center for Infectious Disease"/>
            <person name="Wu L."/>
            <person name="Ma J."/>
        </authorList>
    </citation>
    <scope>NUCLEOTIDE SEQUENCE [LARGE SCALE GENOMIC DNA]</scope>
    <source>
        <strain evidence="7">CGMCC 1.12989</strain>
    </source>
</reference>
<dbReference type="EMBL" id="JBHSDR010000003">
    <property type="protein sequence ID" value="MFC4293513.1"/>
    <property type="molecule type" value="Genomic_DNA"/>
</dbReference>
<dbReference type="InterPro" id="IPR005119">
    <property type="entry name" value="LysR_subst-bd"/>
</dbReference>
<keyword evidence="2" id="KW-0805">Transcription regulation</keyword>
<dbReference type="InterPro" id="IPR036390">
    <property type="entry name" value="WH_DNA-bd_sf"/>
</dbReference>
<dbReference type="PANTHER" id="PTHR30126">
    <property type="entry name" value="HTH-TYPE TRANSCRIPTIONAL REGULATOR"/>
    <property type="match status" value="1"/>
</dbReference>
<dbReference type="PROSITE" id="PS50931">
    <property type="entry name" value="HTH_LYSR"/>
    <property type="match status" value="1"/>
</dbReference>
<dbReference type="Proteomes" id="UP001595828">
    <property type="component" value="Unassembled WGS sequence"/>
</dbReference>
<dbReference type="PANTHER" id="PTHR30126:SF91">
    <property type="entry name" value="LYSR FAMILY TRANSCRIPTIONAL REGULATOR"/>
    <property type="match status" value="1"/>
</dbReference>
<keyword evidence="3" id="KW-0238">DNA-binding</keyword>
<comment type="caution">
    <text evidence="6">The sequence shown here is derived from an EMBL/GenBank/DDBJ whole genome shotgun (WGS) entry which is preliminary data.</text>
</comment>
<feature type="domain" description="HTH lysR-type" evidence="5">
    <location>
        <begin position="6"/>
        <end position="64"/>
    </location>
</feature>
<proteinExistence type="inferred from homology"/>
<dbReference type="Pfam" id="PF00126">
    <property type="entry name" value="HTH_1"/>
    <property type="match status" value="1"/>
</dbReference>
<gene>
    <name evidence="6" type="ORF">ACFO0A_00415</name>
</gene>
<dbReference type="Gene3D" id="3.40.190.290">
    <property type="match status" value="1"/>
</dbReference>
<dbReference type="Gene3D" id="1.10.10.10">
    <property type="entry name" value="Winged helix-like DNA-binding domain superfamily/Winged helix DNA-binding domain"/>
    <property type="match status" value="1"/>
</dbReference>
<evidence type="ECO:0000313" key="7">
    <source>
        <dbReference type="Proteomes" id="UP001595828"/>
    </source>
</evidence>
<accession>A0ABV8RKA5</accession>
<evidence type="ECO:0000256" key="2">
    <source>
        <dbReference type="ARBA" id="ARBA00023015"/>
    </source>
</evidence>
<protein>
    <submittedName>
        <fullName evidence="6">LysR family transcriptional regulator</fullName>
    </submittedName>
</protein>
<dbReference type="InterPro" id="IPR000847">
    <property type="entry name" value="LysR_HTH_N"/>
</dbReference>
<evidence type="ECO:0000256" key="3">
    <source>
        <dbReference type="ARBA" id="ARBA00023125"/>
    </source>
</evidence>
<comment type="similarity">
    <text evidence="1">Belongs to the LysR transcriptional regulatory family.</text>
</comment>
<evidence type="ECO:0000256" key="1">
    <source>
        <dbReference type="ARBA" id="ARBA00009437"/>
    </source>
</evidence>
<sequence>MDVGQPTVDHLRIFLAVADQGSFGRAATSLGRAVSVVSYAITTLEAQLGVALFDRAGSRRPQLTDAGRALLADARAVADDVDGLVARARGIGQGLETEVSLAVDVMVPTTIIAAVLREFQAAYPIVDLRLQIEGLGAVIALLLEGRASLAISGPDIGQHGGLERKVVGDVELVPVAAPAHPLARMGAIPPGAARQHLQLVLTDRSPLTEGRDFSVMSARTWRLADLGAKHALLLEGLGWGNMPRHAVAADLAAGRLVALNLPESPPVKYRLNALWRKDCPPGPGTAWVLAAFERRLGR</sequence>
<evidence type="ECO:0000259" key="5">
    <source>
        <dbReference type="PROSITE" id="PS50931"/>
    </source>
</evidence>
<organism evidence="6 7">
    <name type="scientific">Novosphingobium tardum</name>
    <dbReference type="NCBI Taxonomy" id="1538021"/>
    <lineage>
        <taxon>Bacteria</taxon>
        <taxon>Pseudomonadati</taxon>
        <taxon>Pseudomonadota</taxon>
        <taxon>Alphaproteobacteria</taxon>
        <taxon>Sphingomonadales</taxon>
        <taxon>Sphingomonadaceae</taxon>
        <taxon>Novosphingobium</taxon>
    </lineage>
</organism>
<keyword evidence="7" id="KW-1185">Reference proteome</keyword>
<name>A0ABV8RKA5_9SPHN</name>
<dbReference type="InterPro" id="IPR036388">
    <property type="entry name" value="WH-like_DNA-bd_sf"/>
</dbReference>
<dbReference type="Pfam" id="PF03466">
    <property type="entry name" value="LysR_substrate"/>
    <property type="match status" value="1"/>
</dbReference>
<keyword evidence="4" id="KW-0804">Transcription</keyword>
<dbReference type="SUPFAM" id="SSF46785">
    <property type="entry name" value="Winged helix' DNA-binding domain"/>
    <property type="match status" value="1"/>
</dbReference>
<dbReference type="RefSeq" id="WP_379537008.1">
    <property type="nucleotide sequence ID" value="NZ_JBHSDR010000003.1"/>
</dbReference>
<evidence type="ECO:0000313" key="6">
    <source>
        <dbReference type="EMBL" id="MFC4293513.1"/>
    </source>
</evidence>
<dbReference type="SUPFAM" id="SSF53850">
    <property type="entry name" value="Periplasmic binding protein-like II"/>
    <property type="match status" value="1"/>
</dbReference>